<evidence type="ECO:0000256" key="2">
    <source>
        <dbReference type="ARBA" id="ARBA00008917"/>
    </source>
</evidence>
<feature type="transmembrane region" description="Helical" evidence="7">
    <location>
        <begin position="49"/>
        <end position="70"/>
    </location>
</feature>
<dbReference type="SUPFAM" id="SSF144091">
    <property type="entry name" value="Rhomboid-like"/>
    <property type="match status" value="1"/>
</dbReference>
<sequence length="224" mass="25049">MDVSNVRFLPVTGFLLASTAVVTLPVLLQYIYSTSIALDWRAVMRGSHVWTPFTTFFYGGGGMPLLFDVFNLYRTSTTLEQSHFQDTAAYAWNVSVLAVVILVDIFGLISIPTRIYPFVIIALDVVQAGPRSALLSVMGILTGHFWWFMTVYLPLHAPPHLRRPNPFTVPRWYRSLFQRRSRVTRTASVTKATGVTASGPSPRFANANDAVRHRWGSGQRLGAE</sequence>
<keyword evidence="4 7" id="KW-0256">Endoplasmic reticulum</keyword>
<dbReference type="PANTHER" id="PTHR11009">
    <property type="entry name" value="DER1-LIKE PROTEIN, DERLIN"/>
    <property type="match status" value="1"/>
</dbReference>
<dbReference type="RefSeq" id="XP_060454866.1">
    <property type="nucleotide sequence ID" value="XM_060598032.1"/>
</dbReference>
<name>A0AA48L1G6_9TREE</name>
<dbReference type="Pfam" id="PF04511">
    <property type="entry name" value="DER1"/>
    <property type="match status" value="1"/>
</dbReference>
<evidence type="ECO:0000313" key="9">
    <source>
        <dbReference type="EMBL" id="BEI89600.1"/>
    </source>
</evidence>
<feature type="transmembrane region" description="Helical" evidence="7">
    <location>
        <begin position="132"/>
        <end position="155"/>
    </location>
</feature>
<protein>
    <recommendedName>
        <fullName evidence="7">Derlin</fullName>
    </recommendedName>
</protein>
<comment type="similarity">
    <text evidence="2 7">Belongs to the derlin family.</text>
</comment>
<dbReference type="AlphaFoldDB" id="A0AA48L1G6"/>
<keyword evidence="5 7" id="KW-1133">Transmembrane helix</keyword>
<feature type="transmembrane region" description="Helical" evidence="7">
    <location>
        <begin position="6"/>
        <end position="28"/>
    </location>
</feature>
<evidence type="ECO:0000256" key="5">
    <source>
        <dbReference type="ARBA" id="ARBA00022989"/>
    </source>
</evidence>
<dbReference type="EMBL" id="AP028213">
    <property type="protein sequence ID" value="BEI89600.1"/>
    <property type="molecule type" value="Genomic_DNA"/>
</dbReference>
<gene>
    <name evidence="9" type="ORF">CcaverHIS019_0209620</name>
</gene>
<comment type="subcellular location">
    <subcellularLocation>
        <location evidence="1 7">Endoplasmic reticulum membrane</location>
        <topology evidence="1 7">Multi-pass membrane protein</topology>
    </subcellularLocation>
</comment>
<evidence type="ECO:0000256" key="7">
    <source>
        <dbReference type="RuleBase" id="RU363059"/>
    </source>
</evidence>
<evidence type="ECO:0000256" key="1">
    <source>
        <dbReference type="ARBA" id="ARBA00004477"/>
    </source>
</evidence>
<dbReference type="InterPro" id="IPR035952">
    <property type="entry name" value="Rhomboid-like_sf"/>
</dbReference>
<feature type="transmembrane region" description="Helical" evidence="7">
    <location>
        <begin position="90"/>
        <end position="111"/>
    </location>
</feature>
<keyword evidence="3 7" id="KW-0812">Transmembrane</keyword>
<dbReference type="InterPro" id="IPR007599">
    <property type="entry name" value="DER1"/>
</dbReference>
<reference evidence="9" key="1">
    <citation type="journal article" date="2023" name="BMC Genomics">
        <title>Chromosome-level genome assemblies of Cutaneotrichosporon spp. (Trichosporonales, Basidiomycota) reveal imbalanced evolution between nucleotide sequences and chromosome synteny.</title>
        <authorList>
            <person name="Kobayashi Y."/>
            <person name="Kayamori A."/>
            <person name="Aoki K."/>
            <person name="Shiwa Y."/>
            <person name="Matsutani M."/>
            <person name="Fujita N."/>
            <person name="Sugita T."/>
            <person name="Iwasaki W."/>
            <person name="Tanaka N."/>
            <person name="Takashima M."/>
        </authorList>
    </citation>
    <scope>NUCLEOTIDE SEQUENCE</scope>
    <source>
        <strain evidence="9">HIS019</strain>
    </source>
</reference>
<proteinExistence type="inferred from homology"/>
<keyword evidence="6 7" id="KW-0472">Membrane</keyword>
<keyword evidence="10" id="KW-1185">Reference proteome</keyword>
<evidence type="ECO:0000256" key="3">
    <source>
        <dbReference type="ARBA" id="ARBA00022692"/>
    </source>
</evidence>
<evidence type="ECO:0000256" key="6">
    <source>
        <dbReference type="ARBA" id="ARBA00023136"/>
    </source>
</evidence>
<organism evidence="9 10">
    <name type="scientific">Cutaneotrichosporon cavernicola</name>
    <dbReference type="NCBI Taxonomy" id="279322"/>
    <lineage>
        <taxon>Eukaryota</taxon>
        <taxon>Fungi</taxon>
        <taxon>Dikarya</taxon>
        <taxon>Basidiomycota</taxon>
        <taxon>Agaricomycotina</taxon>
        <taxon>Tremellomycetes</taxon>
        <taxon>Trichosporonales</taxon>
        <taxon>Trichosporonaceae</taxon>
        <taxon>Cutaneotrichosporon</taxon>
    </lineage>
</organism>
<dbReference type="GO" id="GO:0005789">
    <property type="term" value="C:endoplasmic reticulum membrane"/>
    <property type="evidence" value="ECO:0007669"/>
    <property type="project" value="UniProtKB-SubCell"/>
</dbReference>
<dbReference type="KEGG" id="ccac:CcaHIS019_0209620"/>
<comment type="function">
    <text evidence="7">May be involved in the degradation of misfolded endoplasmic reticulum (ER) luminal proteins.</text>
</comment>
<accession>A0AA48L1G6</accession>
<dbReference type="GO" id="GO:0006950">
    <property type="term" value="P:response to stress"/>
    <property type="evidence" value="ECO:0007669"/>
    <property type="project" value="UniProtKB-ARBA"/>
</dbReference>
<evidence type="ECO:0000256" key="8">
    <source>
        <dbReference type="SAM" id="MobiDB-lite"/>
    </source>
</evidence>
<evidence type="ECO:0000313" key="10">
    <source>
        <dbReference type="Proteomes" id="UP001233271"/>
    </source>
</evidence>
<evidence type="ECO:0000256" key="4">
    <source>
        <dbReference type="ARBA" id="ARBA00022824"/>
    </source>
</evidence>
<feature type="region of interest" description="Disordered" evidence="8">
    <location>
        <begin position="187"/>
        <end position="206"/>
    </location>
</feature>
<dbReference type="GeneID" id="85493471"/>
<dbReference type="Proteomes" id="UP001233271">
    <property type="component" value="Chromosome 2"/>
</dbReference>